<accession>A0ABP1BDX3</accession>
<keyword evidence="2" id="KW-0472">Membrane</keyword>
<feature type="compositionally biased region" description="Low complexity" evidence="1">
    <location>
        <begin position="176"/>
        <end position="189"/>
    </location>
</feature>
<feature type="region of interest" description="Disordered" evidence="1">
    <location>
        <begin position="81"/>
        <end position="144"/>
    </location>
</feature>
<gene>
    <name evidence="3" type="ORF">CSSPJE1EN2_LOCUS16047</name>
</gene>
<dbReference type="EMBL" id="OZ023704">
    <property type="protein sequence ID" value="CAK9873575.1"/>
    <property type="molecule type" value="Genomic_DNA"/>
</dbReference>
<feature type="region of interest" description="Disordered" evidence="1">
    <location>
        <begin position="402"/>
        <end position="423"/>
    </location>
</feature>
<keyword evidence="4" id="KW-1185">Reference proteome</keyword>
<name>A0ABP1BDX3_9BRYO</name>
<keyword evidence="2" id="KW-1133">Transmembrane helix</keyword>
<organism evidence="3 4">
    <name type="scientific">Sphagnum jensenii</name>
    <dbReference type="NCBI Taxonomy" id="128206"/>
    <lineage>
        <taxon>Eukaryota</taxon>
        <taxon>Viridiplantae</taxon>
        <taxon>Streptophyta</taxon>
        <taxon>Embryophyta</taxon>
        <taxon>Bryophyta</taxon>
        <taxon>Sphagnophytina</taxon>
        <taxon>Sphagnopsida</taxon>
        <taxon>Sphagnales</taxon>
        <taxon>Sphagnaceae</taxon>
        <taxon>Sphagnum</taxon>
    </lineage>
</organism>
<feature type="compositionally biased region" description="Basic and acidic residues" evidence="1">
    <location>
        <begin position="194"/>
        <end position="206"/>
    </location>
</feature>
<evidence type="ECO:0000256" key="2">
    <source>
        <dbReference type="SAM" id="Phobius"/>
    </source>
</evidence>
<feature type="transmembrane region" description="Helical" evidence="2">
    <location>
        <begin position="590"/>
        <end position="609"/>
    </location>
</feature>
<dbReference type="PANTHER" id="PTHR35482:SF1">
    <property type="entry name" value="CYTOCHROME C OXIDASE SUBUNIT"/>
    <property type="match status" value="1"/>
</dbReference>
<protein>
    <submittedName>
        <fullName evidence="3">Uncharacterized protein</fullName>
    </submittedName>
</protein>
<evidence type="ECO:0000256" key="1">
    <source>
        <dbReference type="SAM" id="MobiDB-lite"/>
    </source>
</evidence>
<feature type="compositionally biased region" description="Low complexity" evidence="1">
    <location>
        <begin position="81"/>
        <end position="92"/>
    </location>
</feature>
<feature type="region of interest" description="Disordered" evidence="1">
    <location>
        <begin position="42"/>
        <end position="65"/>
    </location>
</feature>
<keyword evidence="2" id="KW-0812">Transmembrane</keyword>
<evidence type="ECO:0000313" key="3">
    <source>
        <dbReference type="EMBL" id="CAK9873575.1"/>
    </source>
</evidence>
<dbReference type="PANTHER" id="PTHR35482">
    <property type="entry name" value="CYTOCHROME C OXIDASE SUBUNIT"/>
    <property type="match status" value="1"/>
</dbReference>
<dbReference type="Proteomes" id="UP001497522">
    <property type="component" value="Chromosome 3"/>
</dbReference>
<feature type="compositionally biased region" description="Basic and acidic residues" evidence="1">
    <location>
        <begin position="95"/>
        <end position="106"/>
    </location>
</feature>
<proteinExistence type="predicted"/>
<sequence>MAAAASSLISTSLEASIFFFPASSKLLRHIHEHQTGIHRIPALSSQKSSGCGGVSCRGRRGGISRRRRRRRSLLVLCLSSISSSGDGGRSCSNSHDGDLEDLHSSEDNSNSSSDDNPQASRSEREHPFLPSQKQQNQRDGETTTARGLEASAAAQSALERAAAYRKTQASVVVPNDESSSDSTTSRSSEAPTKVPEKELEVDDKNKKNNNKTAVVALSAFERAQAYRKQQAEMVAALGGGKEEKNKKKNKSAAKLNSLEEEAAAAAAAAVPNKGEEEEDEGEADEKNKMVEIEIYTRDGIVRRKVSKPETAFSNIRDIKRKGMSDMDFAGLGFADKKSSGTPAGLSQGFTVPTGALPEVEILTRDGAQGKQPQTTTASEETDLYKPRVSTWGVFPRPADISKTYGGGRTIRPGESLETPQEKEAREARTKKLLDDYRHKMGLDIDPELKMQCEKILKQGESLMDRGLLREALVSFESVMEKISFQSEVHGLAALRGAVCMDSLNRSREAKLVYEKLVSHPNQTVRKKAGQLLFGFQAAETLKVTGGYKWDTSTYRKYFDSFADGYNTMYKASEEEEEGQGSSDLLLKQSLPYAIFLIFPVLVVFTLAALKNS</sequence>
<feature type="region of interest" description="Disordered" evidence="1">
    <location>
        <begin position="165"/>
        <end position="209"/>
    </location>
</feature>
<evidence type="ECO:0000313" key="4">
    <source>
        <dbReference type="Proteomes" id="UP001497522"/>
    </source>
</evidence>
<reference evidence="3" key="1">
    <citation type="submission" date="2024-03" db="EMBL/GenBank/DDBJ databases">
        <authorList>
            <consortium name="ELIXIR-Norway"/>
            <consortium name="Elixir Norway"/>
        </authorList>
    </citation>
    <scope>NUCLEOTIDE SEQUENCE</scope>
</reference>
<feature type="region of interest" description="Disordered" evidence="1">
    <location>
        <begin position="237"/>
        <end position="290"/>
    </location>
</feature>
<feature type="compositionally biased region" description="Low complexity" evidence="1">
    <location>
        <begin position="107"/>
        <end position="116"/>
    </location>
</feature>